<gene>
    <name evidence="1" type="ORF">CEXT_714171</name>
</gene>
<evidence type="ECO:0000313" key="1">
    <source>
        <dbReference type="EMBL" id="GIX79260.1"/>
    </source>
</evidence>
<dbReference type="AlphaFoldDB" id="A0AAV4N4P9"/>
<sequence>MKTLSCGLDSLCTRYLTEGLSVCYETPHVCSFLFFFAHLHKPFFSRLSGRDPSYYEVLKAASLMGQTEREKIFPVRCVWRWRAVHLDIYFAVFSRVIYGETMFPSLTSRSSFKISDNWADQRVVLEDHLF</sequence>
<dbReference type="EMBL" id="BPLR01020477">
    <property type="protein sequence ID" value="GIX79260.1"/>
    <property type="molecule type" value="Genomic_DNA"/>
</dbReference>
<dbReference type="Proteomes" id="UP001054945">
    <property type="component" value="Unassembled WGS sequence"/>
</dbReference>
<proteinExistence type="predicted"/>
<accession>A0AAV4N4P9</accession>
<reference evidence="1 2" key="1">
    <citation type="submission" date="2021-06" db="EMBL/GenBank/DDBJ databases">
        <title>Caerostris extrusa draft genome.</title>
        <authorList>
            <person name="Kono N."/>
            <person name="Arakawa K."/>
        </authorList>
    </citation>
    <scope>NUCLEOTIDE SEQUENCE [LARGE SCALE GENOMIC DNA]</scope>
</reference>
<organism evidence="1 2">
    <name type="scientific">Caerostris extrusa</name>
    <name type="common">Bark spider</name>
    <name type="synonym">Caerostris bankana</name>
    <dbReference type="NCBI Taxonomy" id="172846"/>
    <lineage>
        <taxon>Eukaryota</taxon>
        <taxon>Metazoa</taxon>
        <taxon>Ecdysozoa</taxon>
        <taxon>Arthropoda</taxon>
        <taxon>Chelicerata</taxon>
        <taxon>Arachnida</taxon>
        <taxon>Araneae</taxon>
        <taxon>Araneomorphae</taxon>
        <taxon>Entelegynae</taxon>
        <taxon>Araneoidea</taxon>
        <taxon>Araneidae</taxon>
        <taxon>Caerostris</taxon>
    </lineage>
</organism>
<protein>
    <submittedName>
        <fullName evidence="1">Uncharacterized protein</fullName>
    </submittedName>
</protein>
<name>A0AAV4N4P9_CAEEX</name>
<evidence type="ECO:0000313" key="2">
    <source>
        <dbReference type="Proteomes" id="UP001054945"/>
    </source>
</evidence>
<comment type="caution">
    <text evidence="1">The sequence shown here is derived from an EMBL/GenBank/DDBJ whole genome shotgun (WGS) entry which is preliminary data.</text>
</comment>
<keyword evidence="2" id="KW-1185">Reference proteome</keyword>